<dbReference type="EMBL" id="CP036273">
    <property type="protein sequence ID" value="QDU20040.1"/>
    <property type="molecule type" value="Genomic_DNA"/>
</dbReference>
<dbReference type="InterPro" id="IPR011444">
    <property type="entry name" value="DUF1549"/>
</dbReference>
<dbReference type="GO" id="GO:0020037">
    <property type="term" value="F:heme binding"/>
    <property type="evidence" value="ECO:0007669"/>
    <property type="project" value="InterPro"/>
</dbReference>
<accession>A0A517XRB1</accession>
<dbReference type="OrthoDB" id="127107at2"/>
<proteinExistence type="predicted"/>
<dbReference type="InterPro" id="IPR022655">
    <property type="entry name" value="DUF1553"/>
</dbReference>
<feature type="chain" id="PRO_5021868026" evidence="1">
    <location>
        <begin position="21"/>
        <end position="1001"/>
    </location>
</feature>
<feature type="signal peptide" evidence="1">
    <location>
        <begin position="1"/>
        <end position="20"/>
    </location>
</feature>
<dbReference type="InterPro" id="IPR036909">
    <property type="entry name" value="Cyt_c-like_dom_sf"/>
</dbReference>
<dbReference type="GO" id="GO:0009055">
    <property type="term" value="F:electron transfer activity"/>
    <property type="evidence" value="ECO:0007669"/>
    <property type="project" value="InterPro"/>
</dbReference>
<dbReference type="Gene3D" id="1.10.760.10">
    <property type="entry name" value="Cytochrome c-like domain"/>
    <property type="match status" value="1"/>
</dbReference>
<dbReference type="Gene3D" id="2.60.120.260">
    <property type="entry name" value="Galactose-binding domain-like"/>
    <property type="match status" value="1"/>
</dbReference>
<dbReference type="Pfam" id="PF07635">
    <property type="entry name" value="PSCyt1"/>
    <property type="match status" value="1"/>
</dbReference>
<dbReference type="AlphaFoldDB" id="A0A517XRB1"/>
<gene>
    <name evidence="5" type="ORF">ETAA1_19830</name>
</gene>
<keyword evidence="1" id="KW-0732">Signal</keyword>
<dbReference type="KEGG" id="uli:ETAA1_19830"/>
<evidence type="ECO:0000259" key="4">
    <source>
        <dbReference type="Pfam" id="PF07635"/>
    </source>
</evidence>
<reference evidence="5 6" key="1">
    <citation type="submission" date="2019-02" db="EMBL/GenBank/DDBJ databases">
        <title>Deep-cultivation of Planctomycetes and their phenomic and genomic characterization uncovers novel biology.</title>
        <authorList>
            <person name="Wiegand S."/>
            <person name="Jogler M."/>
            <person name="Boedeker C."/>
            <person name="Pinto D."/>
            <person name="Vollmers J."/>
            <person name="Rivas-Marin E."/>
            <person name="Kohn T."/>
            <person name="Peeters S.H."/>
            <person name="Heuer A."/>
            <person name="Rast P."/>
            <person name="Oberbeckmann S."/>
            <person name="Bunk B."/>
            <person name="Jeske O."/>
            <person name="Meyerdierks A."/>
            <person name="Storesund J.E."/>
            <person name="Kallscheuer N."/>
            <person name="Luecker S."/>
            <person name="Lage O.M."/>
            <person name="Pohl T."/>
            <person name="Merkel B.J."/>
            <person name="Hornburger P."/>
            <person name="Mueller R.-W."/>
            <person name="Bruemmer F."/>
            <person name="Labrenz M."/>
            <person name="Spormann A.M."/>
            <person name="Op den Camp H."/>
            <person name="Overmann J."/>
            <person name="Amann R."/>
            <person name="Jetten M.S.M."/>
            <person name="Mascher T."/>
            <person name="Medema M.H."/>
            <person name="Devos D.P."/>
            <person name="Kaster A.-K."/>
            <person name="Ovreas L."/>
            <person name="Rohde M."/>
            <person name="Galperin M.Y."/>
            <person name="Jogler C."/>
        </authorList>
    </citation>
    <scope>NUCLEOTIDE SEQUENCE [LARGE SCALE GENOMIC DNA]</scope>
    <source>
        <strain evidence="5 6">ETA_A1</strain>
    </source>
</reference>
<evidence type="ECO:0000313" key="6">
    <source>
        <dbReference type="Proteomes" id="UP000319576"/>
    </source>
</evidence>
<feature type="domain" description="DUF1553" evidence="3">
    <location>
        <begin position="724"/>
        <end position="977"/>
    </location>
</feature>
<dbReference type="InterPro" id="IPR011429">
    <property type="entry name" value="Cyt_c_Planctomycete-type"/>
</dbReference>
<dbReference type="Pfam" id="PF07587">
    <property type="entry name" value="PSD1"/>
    <property type="match status" value="1"/>
</dbReference>
<evidence type="ECO:0000259" key="2">
    <source>
        <dbReference type="Pfam" id="PF07583"/>
    </source>
</evidence>
<keyword evidence="6" id="KW-1185">Reference proteome</keyword>
<dbReference type="SUPFAM" id="SSF46626">
    <property type="entry name" value="Cytochrome c"/>
    <property type="match status" value="1"/>
</dbReference>
<dbReference type="InterPro" id="IPR008979">
    <property type="entry name" value="Galactose-bd-like_sf"/>
</dbReference>
<dbReference type="PANTHER" id="PTHR35889">
    <property type="entry name" value="CYCLOINULO-OLIGOSACCHARIDE FRUCTANOTRANSFERASE-RELATED"/>
    <property type="match status" value="1"/>
</dbReference>
<dbReference type="Proteomes" id="UP000319576">
    <property type="component" value="Chromosome"/>
</dbReference>
<dbReference type="Pfam" id="PF07583">
    <property type="entry name" value="PSCyt2"/>
    <property type="match status" value="1"/>
</dbReference>
<dbReference type="SUPFAM" id="SSF49785">
    <property type="entry name" value="Galactose-binding domain-like"/>
    <property type="match status" value="1"/>
</dbReference>
<feature type="domain" description="Cytochrome C Planctomycete-type" evidence="4">
    <location>
        <begin position="51"/>
        <end position="109"/>
    </location>
</feature>
<evidence type="ECO:0000313" key="5">
    <source>
        <dbReference type="EMBL" id="QDU20040.1"/>
    </source>
</evidence>
<evidence type="ECO:0000256" key="1">
    <source>
        <dbReference type="SAM" id="SignalP"/>
    </source>
</evidence>
<name>A0A517XRB1_9BACT</name>
<protein>
    <submittedName>
        <fullName evidence="5">Planctomycete cytochrome C</fullName>
    </submittedName>
</protein>
<sequence precursor="true">MFCRLAGPAAVALAAAGLLAAGHLDAQPAPPAKSPPVDFTKDVKPILDRHCVSCHGPEKQKGGLRLDRRADALRGGDSGKAIVAGNANDSYLLKLVSGADPDNVMPPRGERLTAAQVGVLRSWVEQGARWPDDGSAAANPADWWSLKPLTRPPVPTPPAAVAFPIRNPIDAYVLATLRTRNLSPSPEADRRTLIRRLSFDLIGLPPTPEEIDAFAADPAPDAYEKLVEKLLASPHFGERWARHWLDVVHFGETHGYDKDQPRPNAWPYRDYVIRAFNADKPYSRFVQEQIAGDVLFPGTADGFEALGFLSAGPWDFIGHVELPESKIDGRVARHLDRDDFVSNTVGSFLSLTAHCAQCHNHKFDPIPQEDYYRLQAVFAAIDRADRQYDPDPATGAKRTELTAKRSAAQERVSRIESAAKAKAGPELVELDKQIAAAKQPGARPAEHGYHSAIEAQPDRAKWVQVDLGETVALDRVVLRPCHDDFNSIGAGFGFPVRFKVEVSDDAAFARPALVADHTAADFPNPGLTAVRLPANGAKGRYVRLTATRLVSRMPTDYILAVSELEAIDAAGANRAAGKAATSLDSIEAAPRWRRSNLTDGKFPTGTATEDVTALTARRAKRFDDALAPADAVAWRAAVADRDGADLELRKLPPTQRTAYVGAVHTGSGNFVGTGTNAGRPRPIHLLPRGDVTKPGREVQPGPLSQLPGLPAAFDLPPNHREGDRRAALARWVTDSKNPLVWRSAANRVWQYHFGRGLVETPNDFGRMGALPTHPELLDWLAAELRDRDSLKHLHRLIVTSSTYRQGSATNAEYARADADNRFLWRQNRRKLEAEVVRDSILWAAGKLDRTMGGPSFRDFVVERPEHSPHYQYHLHNPNDPASHRRAVYRFVVRSKQQPFMAALDCADPSLAVDRRNQTITPQQALALLNNRLAVTMAGHLADRVRPLATDDTGRAAAAFRIATGRAPTPDERRSLGDYAAAHGLPAACRVVLNLNEFVFAD</sequence>
<dbReference type="PANTHER" id="PTHR35889:SF3">
    <property type="entry name" value="F-BOX DOMAIN-CONTAINING PROTEIN"/>
    <property type="match status" value="1"/>
</dbReference>
<organism evidence="5 6">
    <name type="scientific">Urbifossiella limnaea</name>
    <dbReference type="NCBI Taxonomy" id="2528023"/>
    <lineage>
        <taxon>Bacteria</taxon>
        <taxon>Pseudomonadati</taxon>
        <taxon>Planctomycetota</taxon>
        <taxon>Planctomycetia</taxon>
        <taxon>Gemmatales</taxon>
        <taxon>Gemmataceae</taxon>
        <taxon>Urbifossiella</taxon>
    </lineage>
</organism>
<feature type="domain" description="DUF1549" evidence="2">
    <location>
        <begin position="168"/>
        <end position="382"/>
    </location>
</feature>
<dbReference type="RefSeq" id="WP_145236929.1">
    <property type="nucleotide sequence ID" value="NZ_CP036273.1"/>
</dbReference>
<evidence type="ECO:0000259" key="3">
    <source>
        <dbReference type="Pfam" id="PF07587"/>
    </source>
</evidence>